<reference evidence="1 2" key="1">
    <citation type="journal article" date="2019" name="Environ. Microbiol.">
        <title>At the nexus of three kingdoms: the genome of the mycorrhizal fungus Gigaspora margarita provides insights into plant, endobacterial and fungal interactions.</title>
        <authorList>
            <person name="Venice F."/>
            <person name="Ghignone S."/>
            <person name="Salvioli di Fossalunga A."/>
            <person name="Amselem J."/>
            <person name="Novero M."/>
            <person name="Xianan X."/>
            <person name="Sedzielewska Toro K."/>
            <person name="Morin E."/>
            <person name="Lipzen A."/>
            <person name="Grigoriev I.V."/>
            <person name="Henrissat B."/>
            <person name="Martin F.M."/>
            <person name="Bonfante P."/>
        </authorList>
    </citation>
    <scope>NUCLEOTIDE SEQUENCE [LARGE SCALE GENOMIC DNA]</scope>
    <source>
        <strain evidence="1 2">BEG34</strain>
    </source>
</reference>
<dbReference type="EMBL" id="WTPW01003321">
    <property type="protein sequence ID" value="KAF0346274.1"/>
    <property type="molecule type" value="Genomic_DNA"/>
</dbReference>
<organism evidence="1 2">
    <name type="scientific">Gigaspora margarita</name>
    <dbReference type="NCBI Taxonomy" id="4874"/>
    <lineage>
        <taxon>Eukaryota</taxon>
        <taxon>Fungi</taxon>
        <taxon>Fungi incertae sedis</taxon>
        <taxon>Mucoromycota</taxon>
        <taxon>Glomeromycotina</taxon>
        <taxon>Glomeromycetes</taxon>
        <taxon>Diversisporales</taxon>
        <taxon>Gigasporaceae</taxon>
        <taxon>Gigaspora</taxon>
    </lineage>
</organism>
<name>A0A8H3WW99_GIGMA</name>
<keyword evidence="2" id="KW-1185">Reference proteome</keyword>
<protein>
    <submittedName>
        <fullName evidence="1">Uncharacterized protein</fullName>
    </submittedName>
</protein>
<dbReference type="AlphaFoldDB" id="A0A8H3WW99"/>
<accession>A0A8H3WW99</accession>
<dbReference type="Proteomes" id="UP000439903">
    <property type="component" value="Unassembled WGS sequence"/>
</dbReference>
<gene>
    <name evidence="1" type="ORF">F8M41_015740</name>
</gene>
<sequence length="445" mass="50901">MSFIYAKVYNFLVKSPLDHISAVSAVKQILDEHPKLAKDNLQEVILSSVNDALLHCADDKNRCQKIQLIPSQFEIAYEGVLSLQKIEDSQMEEDLNNETTQKNLRTLKTQLRKSKHPFAKELSEKLAKFDTSTLSWKVPLASGVLHSESKEIEALSFDSYKSFMEPAENMKVPTPSFVEELCNEFVENINENIIDTSVPVLSHNGLMKEGEAVLRGVTSRILGMLEGVWENPAFDKKFLKSQSEGTYVNNIIVPMIRAALKDLPYKESVYVSIAERQSLASKDRRGEYGKRPDVMLLVRYKQKTHELVYAECSRLVCDEKKIEDNRTKLWRELNDGMNWTSKSCKIDSDQFGILGIQVAAQMLHLSVLIRDENQIHRVYSLRSVEIPVHRTKSSQKLIDFVDTLLLLRNITIVSLSRLFKFNIRKKNEFNDLVSICTIPSIEDDN</sequence>
<comment type="caution">
    <text evidence="1">The sequence shown here is derived from an EMBL/GenBank/DDBJ whole genome shotgun (WGS) entry which is preliminary data.</text>
</comment>
<evidence type="ECO:0000313" key="2">
    <source>
        <dbReference type="Proteomes" id="UP000439903"/>
    </source>
</evidence>
<evidence type="ECO:0000313" key="1">
    <source>
        <dbReference type="EMBL" id="KAF0346274.1"/>
    </source>
</evidence>
<dbReference type="OrthoDB" id="2442738at2759"/>
<proteinExistence type="predicted"/>